<protein>
    <submittedName>
        <fullName evidence="1">SRPBCC family protein</fullName>
    </submittedName>
</protein>
<proteinExistence type="predicted"/>
<name>A0ABP9I6Q5_9ACTN</name>
<dbReference type="Proteomes" id="UP001500466">
    <property type="component" value="Unassembled WGS sequence"/>
</dbReference>
<evidence type="ECO:0000313" key="1">
    <source>
        <dbReference type="EMBL" id="GAA4988802.1"/>
    </source>
</evidence>
<sequence length="151" mass="16655">MARCHQLIECPPRTVWELLADGYRYAEWVSGAQRITYVEPEWPRAGAHLRVRVGAGPVSLEDTCTVRISEPVRRLELEAQASPFGAARIAIRLIPWGADTLVVFDWHPLRGLGGRMHGLPIDWAVNLRNRAMLVKLARAAEAGTATPAGPS</sequence>
<accession>A0ABP9I6Q5</accession>
<dbReference type="Pfam" id="PF10604">
    <property type="entry name" value="Polyketide_cyc2"/>
    <property type="match status" value="1"/>
</dbReference>
<dbReference type="RefSeq" id="WP_345679820.1">
    <property type="nucleotide sequence ID" value="NZ_BAABHS010000036.1"/>
</dbReference>
<dbReference type="CDD" id="cd07812">
    <property type="entry name" value="SRPBCC"/>
    <property type="match status" value="1"/>
</dbReference>
<evidence type="ECO:0000313" key="2">
    <source>
        <dbReference type="Proteomes" id="UP001500466"/>
    </source>
</evidence>
<organism evidence="1 2">
    <name type="scientific">Yinghuangia aomiensis</name>
    <dbReference type="NCBI Taxonomy" id="676205"/>
    <lineage>
        <taxon>Bacteria</taxon>
        <taxon>Bacillati</taxon>
        <taxon>Actinomycetota</taxon>
        <taxon>Actinomycetes</taxon>
        <taxon>Kitasatosporales</taxon>
        <taxon>Streptomycetaceae</taxon>
        <taxon>Yinghuangia</taxon>
    </lineage>
</organism>
<comment type="caution">
    <text evidence="1">The sequence shown here is derived from an EMBL/GenBank/DDBJ whole genome shotgun (WGS) entry which is preliminary data.</text>
</comment>
<dbReference type="InterPro" id="IPR023393">
    <property type="entry name" value="START-like_dom_sf"/>
</dbReference>
<dbReference type="Gene3D" id="3.30.530.20">
    <property type="match status" value="1"/>
</dbReference>
<keyword evidence="2" id="KW-1185">Reference proteome</keyword>
<dbReference type="SUPFAM" id="SSF55961">
    <property type="entry name" value="Bet v1-like"/>
    <property type="match status" value="1"/>
</dbReference>
<gene>
    <name evidence="1" type="ORF">GCM10023205_69770</name>
</gene>
<reference evidence="2" key="1">
    <citation type="journal article" date="2019" name="Int. J. Syst. Evol. Microbiol.">
        <title>The Global Catalogue of Microorganisms (GCM) 10K type strain sequencing project: providing services to taxonomists for standard genome sequencing and annotation.</title>
        <authorList>
            <consortium name="The Broad Institute Genomics Platform"/>
            <consortium name="The Broad Institute Genome Sequencing Center for Infectious Disease"/>
            <person name="Wu L."/>
            <person name="Ma J."/>
        </authorList>
    </citation>
    <scope>NUCLEOTIDE SEQUENCE [LARGE SCALE GENOMIC DNA]</scope>
    <source>
        <strain evidence="2">JCM 17986</strain>
    </source>
</reference>
<dbReference type="InterPro" id="IPR019587">
    <property type="entry name" value="Polyketide_cyclase/dehydratase"/>
</dbReference>
<dbReference type="EMBL" id="BAABHS010000036">
    <property type="protein sequence ID" value="GAA4988802.1"/>
    <property type="molecule type" value="Genomic_DNA"/>
</dbReference>